<dbReference type="GO" id="GO:0005524">
    <property type="term" value="F:ATP binding"/>
    <property type="evidence" value="ECO:0007669"/>
    <property type="project" value="UniProtKB-UniRule"/>
</dbReference>
<dbReference type="KEGG" id="tcn:H9L16_13860"/>
<reference evidence="16 17" key="1">
    <citation type="submission" date="2020-08" db="EMBL/GenBank/DDBJ databases">
        <title>Genome sequence of Thermomonas carbonis KCTC 42013T.</title>
        <authorList>
            <person name="Hyun D.-W."/>
            <person name="Bae J.-W."/>
        </authorList>
    </citation>
    <scope>NUCLEOTIDE SEQUENCE [LARGE SCALE GENOMIC DNA]</scope>
    <source>
        <strain evidence="16 17">KCTC 42013</strain>
    </source>
</reference>
<dbReference type="InterPro" id="IPR005580">
    <property type="entry name" value="DbpA/CsdA_RNA-bd_dom"/>
</dbReference>
<feature type="domain" description="Helicase ATP-binding" evidence="13">
    <location>
        <begin position="40"/>
        <end position="211"/>
    </location>
</feature>
<sequence>MSADATPDIKFSDLGLPETLLQALRTVGYESPSPIQAATIPPLLAGRDMIGQAQTGTGKTAAFALPALALLDAAASKPQVLVLAPTRELAIQVAEAFQKYATHIPGFHVLPIYGGQSYQPQLSALKRGVHVVVGTPGRVIDHLERGSLDLSALRMLVLDEADEMLRMGFIDDVEAVLKKTPETRQVALFSATMPSQIKRIAQTYLKEPVEIAIKSLTSTAENIRQRFWMVSGINKLDALTRIMEAEPFEAMIVFARTKLGTDELAEKLAARGFSAAAINGDVDQKMRERTIQRLKDGQIDILVATDVAARGLDVDRISHVLNYDIPYDTESYVHRIGRTGRAGRKGEAILFVAPRERGMLGAIERATRQKIEQMQLPSVDAVNERRVAKFLDKIEGALASDDLSIFRDLVERYEREKNVPAVEIAAALAQLVQGKTPLLLAKPTMPERSFEVREPRERSERPDRGERPVRERAPRDPSAPEVGMKTYRIEVGYQHGVQPGNIVGAIANEADLEARFIGRIDIRDDFTLVDLPDGMPADLLQHMQTVRVASRPLRMRPAENADIDAPKAKRSFGPPRGDRPGGGPRKPGGFKPRGPRS</sequence>
<evidence type="ECO:0000259" key="13">
    <source>
        <dbReference type="PROSITE" id="PS51192"/>
    </source>
</evidence>
<keyword evidence="2 10" id="KW-0963">Cytoplasm</keyword>
<evidence type="ECO:0000256" key="2">
    <source>
        <dbReference type="ARBA" id="ARBA00022490"/>
    </source>
</evidence>
<evidence type="ECO:0000313" key="17">
    <source>
        <dbReference type="Proteomes" id="UP000515804"/>
    </source>
</evidence>
<dbReference type="PROSITE" id="PS00039">
    <property type="entry name" value="DEAD_ATP_HELICASE"/>
    <property type="match status" value="1"/>
</dbReference>
<evidence type="ECO:0000259" key="15">
    <source>
        <dbReference type="PROSITE" id="PS51195"/>
    </source>
</evidence>
<dbReference type="InterPro" id="IPR014014">
    <property type="entry name" value="RNA_helicase_DEAD_Q_motif"/>
</dbReference>
<evidence type="ECO:0000256" key="7">
    <source>
        <dbReference type="ARBA" id="ARBA00022884"/>
    </source>
</evidence>
<dbReference type="SMART" id="SM00487">
    <property type="entry name" value="DEXDc"/>
    <property type="match status" value="1"/>
</dbReference>
<keyword evidence="7 10" id="KW-0694">RNA-binding</keyword>
<dbReference type="Pfam" id="PF00270">
    <property type="entry name" value="DEAD"/>
    <property type="match status" value="1"/>
</dbReference>
<dbReference type="Pfam" id="PF25399">
    <property type="entry name" value="DeaD_dimer"/>
    <property type="match status" value="1"/>
</dbReference>
<dbReference type="InterPro" id="IPR000629">
    <property type="entry name" value="RNA-helicase_DEAD-box_CS"/>
</dbReference>
<feature type="compositionally biased region" description="Basic and acidic residues" evidence="12">
    <location>
        <begin position="448"/>
        <end position="475"/>
    </location>
</feature>
<evidence type="ECO:0000256" key="6">
    <source>
        <dbReference type="ARBA" id="ARBA00022840"/>
    </source>
</evidence>
<dbReference type="InterPro" id="IPR057325">
    <property type="entry name" value="DeaD_dimer"/>
</dbReference>
<keyword evidence="5 10" id="KW-0347">Helicase</keyword>
<dbReference type="CDD" id="cd00268">
    <property type="entry name" value="DEADc"/>
    <property type="match status" value="1"/>
</dbReference>
<accession>A0A7G9SPE7</accession>
<dbReference type="PANTHER" id="PTHR47963">
    <property type="entry name" value="DEAD-BOX ATP-DEPENDENT RNA HELICASE 47, MITOCHONDRIAL"/>
    <property type="match status" value="1"/>
</dbReference>
<keyword evidence="17" id="KW-1185">Reference proteome</keyword>
<evidence type="ECO:0000259" key="14">
    <source>
        <dbReference type="PROSITE" id="PS51194"/>
    </source>
</evidence>
<gene>
    <name evidence="10" type="primary">deaD</name>
    <name evidence="10" type="synonym">csdA</name>
    <name evidence="16" type="ORF">H9L16_13860</name>
</gene>
<dbReference type="Gene3D" id="3.40.50.300">
    <property type="entry name" value="P-loop containing nucleotide triphosphate hydrolases"/>
    <property type="match status" value="2"/>
</dbReference>
<organism evidence="16 17">
    <name type="scientific">Thermomonas carbonis</name>
    <dbReference type="NCBI Taxonomy" id="1463158"/>
    <lineage>
        <taxon>Bacteria</taxon>
        <taxon>Pseudomonadati</taxon>
        <taxon>Pseudomonadota</taxon>
        <taxon>Gammaproteobacteria</taxon>
        <taxon>Lysobacterales</taxon>
        <taxon>Lysobacteraceae</taxon>
        <taxon>Thermomonas</taxon>
    </lineage>
</organism>
<comment type="catalytic activity">
    <reaction evidence="9 10">
        <text>ATP + H2O = ADP + phosphate + H(+)</text>
        <dbReference type="Rhea" id="RHEA:13065"/>
        <dbReference type="ChEBI" id="CHEBI:15377"/>
        <dbReference type="ChEBI" id="CHEBI:15378"/>
        <dbReference type="ChEBI" id="CHEBI:30616"/>
        <dbReference type="ChEBI" id="CHEBI:43474"/>
        <dbReference type="ChEBI" id="CHEBI:456216"/>
        <dbReference type="EC" id="3.6.4.13"/>
    </reaction>
</comment>
<dbReference type="GO" id="GO:0006401">
    <property type="term" value="P:RNA catabolic process"/>
    <property type="evidence" value="ECO:0007669"/>
    <property type="project" value="UniProtKB-UniRule"/>
</dbReference>
<protein>
    <recommendedName>
        <fullName evidence="10">ATP-dependent RNA helicase DeaD</fullName>
        <ecNumber evidence="10">3.6.4.13</ecNumber>
    </recommendedName>
    <alternativeName>
        <fullName evidence="10">Cold-shock DEAD box protein A</fullName>
    </alternativeName>
</protein>
<dbReference type="RefSeq" id="WP_187552239.1">
    <property type="nucleotide sequence ID" value="NZ_BMZL01000001.1"/>
</dbReference>
<dbReference type="GO" id="GO:0005840">
    <property type="term" value="C:ribosome"/>
    <property type="evidence" value="ECO:0007669"/>
    <property type="project" value="TreeGrafter"/>
</dbReference>
<evidence type="ECO:0000256" key="4">
    <source>
        <dbReference type="ARBA" id="ARBA00022801"/>
    </source>
</evidence>
<keyword evidence="6 10" id="KW-0067">ATP-binding</keyword>
<dbReference type="InterPro" id="IPR014001">
    <property type="entry name" value="Helicase_ATP-bd"/>
</dbReference>
<dbReference type="GO" id="GO:0070417">
    <property type="term" value="P:cellular response to cold"/>
    <property type="evidence" value="ECO:0007669"/>
    <property type="project" value="InterPro"/>
</dbReference>
<dbReference type="InterPro" id="IPR050547">
    <property type="entry name" value="DEAD_box_RNA_helicases"/>
</dbReference>
<keyword evidence="3 10" id="KW-0547">Nucleotide-binding</keyword>
<dbReference type="PROSITE" id="PS51194">
    <property type="entry name" value="HELICASE_CTER"/>
    <property type="match status" value="1"/>
</dbReference>
<dbReference type="EMBL" id="CP060719">
    <property type="protein sequence ID" value="QNN69722.1"/>
    <property type="molecule type" value="Genomic_DNA"/>
</dbReference>
<dbReference type="GO" id="GO:0033592">
    <property type="term" value="F:RNA strand annealing activity"/>
    <property type="evidence" value="ECO:0007669"/>
    <property type="project" value="TreeGrafter"/>
</dbReference>
<dbReference type="Gene3D" id="3.30.70.330">
    <property type="match status" value="1"/>
</dbReference>
<keyword evidence="8 10" id="KW-0346">Stress response</keyword>
<dbReference type="InterPro" id="IPR028618">
    <property type="entry name" value="DEAD_helicase_DeaD"/>
</dbReference>
<dbReference type="PROSITE" id="PS51195">
    <property type="entry name" value="Q_MOTIF"/>
    <property type="match status" value="1"/>
</dbReference>
<evidence type="ECO:0000256" key="8">
    <source>
        <dbReference type="ARBA" id="ARBA00023016"/>
    </source>
</evidence>
<dbReference type="Pfam" id="PF00271">
    <property type="entry name" value="Helicase_C"/>
    <property type="match status" value="1"/>
</dbReference>
<dbReference type="CDD" id="cd12499">
    <property type="entry name" value="RRM_EcCsdA_like"/>
    <property type="match status" value="1"/>
</dbReference>
<dbReference type="HAMAP" id="MF_00964">
    <property type="entry name" value="DEAD_helicase_DeaD"/>
    <property type="match status" value="1"/>
</dbReference>
<dbReference type="SUPFAM" id="SSF52540">
    <property type="entry name" value="P-loop containing nucleoside triphosphate hydrolases"/>
    <property type="match status" value="1"/>
</dbReference>
<name>A0A7G9SPE7_9GAMM</name>
<dbReference type="InterPro" id="IPR044742">
    <property type="entry name" value="DEAD/DEAH_RhlB"/>
</dbReference>
<feature type="compositionally biased region" description="Low complexity" evidence="12">
    <location>
        <begin position="587"/>
        <end position="597"/>
    </location>
</feature>
<dbReference type="InterPro" id="IPR001650">
    <property type="entry name" value="Helicase_C-like"/>
</dbReference>
<dbReference type="Proteomes" id="UP000515804">
    <property type="component" value="Chromosome"/>
</dbReference>
<evidence type="ECO:0000313" key="16">
    <source>
        <dbReference type="EMBL" id="QNN69722.1"/>
    </source>
</evidence>
<comment type="similarity">
    <text evidence="10">Belongs to the DEAD box helicase family. DeaD/CsdA subfamily.</text>
</comment>
<evidence type="ECO:0000256" key="12">
    <source>
        <dbReference type="SAM" id="MobiDB-lite"/>
    </source>
</evidence>
<evidence type="ECO:0000256" key="11">
    <source>
        <dbReference type="PROSITE-ProRule" id="PRU00552"/>
    </source>
</evidence>
<dbReference type="PANTHER" id="PTHR47963:SF8">
    <property type="entry name" value="ATP-DEPENDENT RNA HELICASE DEAD"/>
    <property type="match status" value="1"/>
</dbReference>
<feature type="region of interest" description="Disordered" evidence="12">
    <location>
        <begin position="443"/>
        <end position="481"/>
    </location>
</feature>
<dbReference type="InterPro" id="IPR034415">
    <property type="entry name" value="CsdA_RRM"/>
</dbReference>
<dbReference type="AlphaFoldDB" id="A0A7G9SPE7"/>
<feature type="compositionally biased region" description="Basic and acidic residues" evidence="12">
    <location>
        <begin position="556"/>
        <end position="567"/>
    </location>
</feature>
<dbReference type="FunFam" id="3.40.50.300:FF:000108">
    <property type="entry name" value="ATP-dependent RNA helicase RhlE"/>
    <property type="match status" value="1"/>
</dbReference>
<evidence type="ECO:0000256" key="1">
    <source>
        <dbReference type="ARBA" id="ARBA00004496"/>
    </source>
</evidence>
<evidence type="ECO:0000256" key="9">
    <source>
        <dbReference type="ARBA" id="ARBA00047984"/>
    </source>
</evidence>
<dbReference type="FunFam" id="3.30.70.330:FF:000068">
    <property type="entry name" value="ATP-dependent RNA helicase DeaD"/>
    <property type="match status" value="1"/>
</dbReference>
<dbReference type="GO" id="GO:0016787">
    <property type="term" value="F:hydrolase activity"/>
    <property type="evidence" value="ECO:0007669"/>
    <property type="project" value="UniProtKB-KW"/>
</dbReference>
<feature type="short sequence motif" description="Q motif" evidence="11">
    <location>
        <begin position="9"/>
        <end position="37"/>
    </location>
</feature>
<dbReference type="CDD" id="cd18787">
    <property type="entry name" value="SF2_C_DEAD"/>
    <property type="match status" value="1"/>
</dbReference>
<dbReference type="InterPro" id="IPR011545">
    <property type="entry name" value="DEAD/DEAH_box_helicase_dom"/>
</dbReference>
<dbReference type="InterPro" id="IPR027417">
    <property type="entry name" value="P-loop_NTPase"/>
</dbReference>
<evidence type="ECO:0000256" key="3">
    <source>
        <dbReference type="ARBA" id="ARBA00022741"/>
    </source>
</evidence>
<dbReference type="GO" id="GO:0000027">
    <property type="term" value="P:ribosomal large subunit assembly"/>
    <property type="evidence" value="ECO:0007669"/>
    <property type="project" value="UniProtKB-UniRule"/>
</dbReference>
<feature type="domain" description="Helicase C-terminal" evidence="14">
    <location>
        <begin position="235"/>
        <end position="382"/>
    </location>
</feature>
<dbReference type="GO" id="GO:0005829">
    <property type="term" value="C:cytosol"/>
    <property type="evidence" value="ECO:0007669"/>
    <property type="project" value="TreeGrafter"/>
</dbReference>
<comment type="subcellular location">
    <subcellularLocation>
        <location evidence="1 10">Cytoplasm</location>
    </subcellularLocation>
</comment>
<dbReference type="GO" id="GO:0003724">
    <property type="term" value="F:RNA helicase activity"/>
    <property type="evidence" value="ECO:0007669"/>
    <property type="project" value="UniProtKB-UniRule"/>
</dbReference>
<keyword evidence="4 10" id="KW-0378">Hydrolase</keyword>
<evidence type="ECO:0000256" key="10">
    <source>
        <dbReference type="HAMAP-Rule" id="MF_00964"/>
    </source>
</evidence>
<dbReference type="Pfam" id="PF03880">
    <property type="entry name" value="DbpA"/>
    <property type="match status" value="1"/>
</dbReference>
<proteinExistence type="inferred from homology"/>
<dbReference type="EC" id="3.6.4.13" evidence="10"/>
<dbReference type="InterPro" id="IPR012677">
    <property type="entry name" value="Nucleotide-bd_a/b_plait_sf"/>
</dbReference>
<feature type="region of interest" description="Disordered" evidence="12">
    <location>
        <begin position="551"/>
        <end position="597"/>
    </location>
</feature>
<comment type="function">
    <text evidence="10">DEAD-box RNA helicase involved in various cellular processes at low temperature, including ribosome biogenesis, mRNA degradation and translation initiation.</text>
</comment>
<dbReference type="SMART" id="SM00490">
    <property type="entry name" value="HELICc"/>
    <property type="match status" value="1"/>
</dbReference>
<dbReference type="PROSITE" id="PS51192">
    <property type="entry name" value="HELICASE_ATP_BIND_1"/>
    <property type="match status" value="1"/>
</dbReference>
<evidence type="ECO:0000256" key="5">
    <source>
        <dbReference type="ARBA" id="ARBA00022806"/>
    </source>
</evidence>
<feature type="domain" description="DEAD-box RNA helicase Q" evidence="15">
    <location>
        <begin position="9"/>
        <end position="37"/>
    </location>
</feature>